<gene>
    <name evidence="1" type="ORF">BDN72DRAFT_957578</name>
</gene>
<keyword evidence="2" id="KW-1185">Reference proteome</keyword>
<dbReference type="Proteomes" id="UP000308600">
    <property type="component" value="Unassembled WGS sequence"/>
</dbReference>
<dbReference type="EMBL" id="ML208289">
    <property type="protein sequence ID" value="TFK72114.1"/>
    <property type="molecule type" value="Genomic_DNA"/>
</dbReference>
<reference evidence="1 2" key="1">
    <citation type="journal article" date="2019" name="Nat. Ecol. Evol.">
        <title>Megaphylogeny resolves global patterns of mushroom evolution.</title>
        <authorList>
            <person name="Varga T."/>
            <person name="Krizsan K."/>
            <person name="Foldi C."/>
            <person name="Dima B."/>
            <person name="Sanchez-Garcia M."/>
            <person name="Sanchez-Ramirez S."/>
            <person name="Szollosi G.J."/>
            <person name="Szarkandi J.G."/>
            <person name="Papp V."/>
            <person name="Albert L."/>
            <person name="Andreopoulos W."/>
            <person name="Angelini C."/>
            <person name="Antonin V."/>
            <person name="Barry K.W."/>
            <person name="Bougher N.L."/>
            <person name="Buchanan P."/>
            <person name="Buyck B."/>
            <person name="Bense V."/>
            <person name="Catcheside P."/>
            <person name="Chovatia M."/>
            <person name="Cooper J."/>
            <person name="Damon W."/>
            <person name="Desjardin D."/>
            <person name="Finy P."/>
            <person name="Geml J."/>
            <person name="Haridas S."/>
            <person name="Hughes K."/>
            <person name="Justo A."/>
            <person name="Karasinski D."/>
            <person name="Kautmanova I."/>
            <person name="Kiss B."/>
            <person name="Kocsube S."/>
            <person name="Kotiranta H."/>
            <person name="LaButti K.M."/>
            <person name="Lechner B.E."/>
            <person name="Liimatainen K."/>
            <person name="Lipzen A."/>
            <person name="Lukacs Z."/>
            <person name="Mihaltcheva S."/>
            <person name="Morgado L.N."/>
            <person name="Niskanen T."/>
            <person name="Noordeloos M.E."/>
            <person name="Ohm R.A."/>
            <person name="Ortiz-Santana B."/>
            <person name="Ovrebo C."/>
            <person name="Racz N."/>
            <person name="Riley R."/>
            <person name="Savchenko A."/>
            <person name="Shiryaev A."/>
            <person name="Soop K."/>
            <person name="Spirin V."/>
            <person name="Szebenyi C."/>
            <person name="Tomsovsky M."/>
            <person name="Tulloss R.E."/>
            <person name="Uehling J."/>
            <person name="Grigoriev I.V."/>
            <person name="Vagvolgyi C."/>
            <person name="Papp T."/>
            <person name="Martin F.M."/>
            <person name="Miettinen O."/>
            <person name="Hibbett D.S."/>
            <person name="Nagy L.G."/>
        </authorList>
    </citation>
    <scope>NUCLEOTIDE SEQUENCE [LARGE SCALE GENOMIC DNA]</scope>
    <source>
        <strain evidence="1 2">NL-1719</strain>
    </source>
</reference>
<proteinExistence type="predicted"/>
<accession>A0ACD3B2B6</accession>
<sequence length="1447" mass="162077">MDGTKSPEATAPPLRARSSSHVSHVDVGFFDQTGVQELRKTLSRHQADAVPPGSQLESYATSMQTVDNEKALAPGRFNFEQTLRETVQKRTEAQIQARELGVMFRDLHVVGVGSTSSYQPTMGTIFSPSHIVQNIQDARHPPLRDILTGFEGVVRPGEMLLVLGRPGAGCSTLLKVLSNHRSDYHSVTGDVKYDSISPEDMQKQFRGDVQYCPEDDVHFPTLTVDQTIKFAAKMRTPRSRLVKSREEHIQLETDILTTIFGLRHAKDTVVGDAFIRGISGGEKKRVSIAEALAARSCINAWDNSTRGLDSSTALEFIQALRIATDVFRTTTIVTLYQAGESLYQHFDKVCVVYEGKMAYFGPADRARQYFIDLGYEPANRQTTADFLVSVTDPGARIPRAHVLSRPRTAVEFNEHFRRSTFNQLNKGDIQSYEHEFVGKEDRASAYTKSAHAEHARGTRNRSPYITSIAMQTRAVMLRRVQMMWGNKIATFLNLFSFAFQAVIIGSVFFKLKESTDAYFSRGGVLFFAILFTALATMAEIPALFAQRPIVNRHEKAALYHPFVEALALTLVDIPITFVVTVFFGVVLYFMTGLQRTAGQFFIYYLFVFSTSLVMKNWFRAVAAGVKQEPTALTIAGISILTITLYSSYVIPKPTMIGALRWISYLNPVRYSFEALLTNEYRTLNGTCTQIAPQGPGYENVTLANQVCTVVGALPGQAYVEGSRFVFLSYGFTFDNLWRNFGIVAAFGIAFFIALLAFTERNTSTYSSRPIVLFNGGRKARPASNANDEEGQKKDSKLVNDDVKVEGLALTTDIFSWQHLNYTIPIPGEADKQLLQDISGYVAPGKLTALMGESGAGKTTLLNVLAQRADFGVVSGDMFVNGQGLPQDFQSQTGYCQQQDTHVPTATVREALIFSAKLRQPQSVPMAEKIAYVDKCITLCGLEQYANAAVGTLDTEQRKRTTIAVELAAKPKLLLFLDEPTTGLDSQSAWAILAFLRNLADHGQAILCTIHQPSAELFQVFDRLLLLRKGGQTVYFGDVGQNATTMIHYFERNGARRCLAEENPAEYMLDIIGAGANATASSDWNKIWRDSHEADQLQEEIEAIHVEGRKRPPPEAAFCSEFATSWWNQLVTLYQRDARTYWRDTTYTIAKLVLNIMFGLYVGFTFFHSKSTQQGTQNKLFAIFMVTILSVPLANQLQIPFIRVRTVYEIRERPSRIYSWTALIASQILIEIPWNIFGTSILFCCWYWTVGFDTDRAGYTYLMMSVVFPLYYTTIGQAVAAMAPNIEIAAMLFSLIFSFVITFNGVMQPFSQLGWWQWMYRLSPYTYLIEGLLGQVIGHQEIHCSAVEFVTLNPPSGMTCGQYMNPFLSSAGGYLTNPNATSECQLCGLNSSDSFLKNSFNMFYSHHWRNFGFMIAFVLFNIACTFLFTYLFRIHKGSFFSRPKKTKS</sequence>
<name>A0ACD3B2B6_9AGAR</name>
<organism evidence="1 2">
    <name type="scientific">Pluteus cervinus</name>
    <dbReference type="NCBI Taxonomy" id="181527"/>
    <lineage>
        <taxon>Eukaryota</taxon>
        <taxon>Fungi</taxon>
        <taxon>Dikarya</taxon>
        <taxon>Basidiomycota</taxon>
        <taxon>Agaricomycotina</taxon>
        <taxon>Agaricomycetes</taxon>
        <taxon>Agaricomycetidae</taxon>
        <taxon>Agaricales</taxon>
        <taxon>Pluteineae</taxon>
        <taxon>Pluteaceae</taxon>
        <taxon>Pluteus</taxon>
    </lineage>
</organism>
<evidence type="ECO:0000313" key="1">
    <source>
        <dbReference type="EMBL" id="TFK72114.1"/>
    </source>
</evidence>
<evidence type="ECO:0000313" key="2">
    <source>
        <dbReference type="Proteomes" id="UP000308600"/>
    </source>
</evidence>
<protein>
    <submittedName>
        <fullName evidence="1">Uncharacterized protein</fullName>
    </submittedName>
</protein>